<dbReference type="EMBL" id="OU896707">
    <property type="protein sequence ID" value="CAH1117125.1"/>
    <property type="molecule type" value="Genomic_DNA"/>
</dbReference>
<feature type="coiled-coil region" evidence="1">
    <location>
        <begin position="192"/>
        <end position="233"/>
    </location>
</feature>
<reference evidence="2" key="1">
    <citation type="submission" date="2022-01" db="EMBL/GenBank/DDBJ databases">
        <authorList>
            <person name="King R."/>
        </authorList>
    </citation>
    <scope>NUCLEOTIDE SEQUENCE</scope>
</reference>
<evidence type="ECO:0000256" key="1">
    <source>
        <dbReference type="SAM" id="Coils"/>
    </source>
</evidence>
<proteinExistence type="predicted"/>
<dbReference type="Proteomes" id="UP001153737">
    <property type="component" value="Chromosome 1"/>
</dbReference>
<organism evidence="2 3">
    <name type="scientific">Phaedon cochleariae</name>
    <name type="common">Mustard beetle</name>
    <dbReference type="NCBI Taxonomy" id="80249"/>
    <lineage>
        <taxon>Eukaryota</taxon>
        <taxon>Metazoa</taxon>
        <taxon>Ecdysozoa</taxon>
        <taxon>Arthropoda</taxon>
        <taxon>Hexapoda</taxon>
        <taxon>Insecta</taxon>
        <taxon>Pterygota</taxon>
        <taxon>Neoptera</taxon>
        <taxon>Endopterygota</taxon>
        <taxon>Coleoptera</taxon>
        <taxon>Polyphaga</taxon>
        <taxon>Cucujiformia</taxon>
        <taxon>Chrysomeloidea</taxon>
        <taxon>Chrysomelidae</taxon>
        <taxon>Chrysomelinae</taxon>
        <taxon>Chrysomelini</taxon>
        <taxon>Phaedon</taxon>
    </lineage>
</organism>
<feature type="coiled-coil region" evidence="1">
    <location>
        <begin position="46"/>
        <end position="73"/>
    </location>
</feature>
<dbReference type="AlphaFoldDB" id="A0A9P0DGX0"/>
<protein>
    <submittedName>
        <fullName evidence="2">Uncharacterized protein</fullName>
    </submittedName>
</protein>
<sequence length="347" mass="41070">MDSNIENFIEELKIRFKTQESQLDPVEIEKRLREFKTELYIKRDEVKKLRNDLESATLEINEHKKALNTLNRSNDENAFNHNILSKKYGSMMNELMEKRDSYMKLQMQHKMTVAENEILKEKLQENETEKCELARKVESFEAKQRHDFIYHKEILKQHSNSKVFMEEINDMVTKLKVDHAEAVELATKSKLAEEATEKLQFISKNYDKLKAEKDALEELYIKTNAKCETLEQLMSTRSEIHEPNLVTKLIYYYWKSDKAQFLEEKTEKSKILLQLTESYASEKTANIKLIYRNEELSDSIKDLVEAQAKIVGDLNRKIEDLKRQLNQFEGTETNENEVKNEPIEIQD</sequence>
<dbReference type="OrthoDB" id="6691415at2759"/>
<gene>
    <name evidence="2" type="ORF">PHAECO_LOCUS350</name>
</gene>
<name>A0A9P0DGX0_PHACE</name>
<feature type="coiled-coil region" evidence="1">
    <location>
        <begin position="304"/>
        <end position="331"/>
    </location>
</feature>
<evidence type="ECO:0000313" key="2">
    <source>
        <dbReference type="EMBL" id="CAH1117125.1"/>
    </source>
</evidence>
<keyword evidence="3" id="KW-1185">Reference proteome</keyword>
<reference evidence="2" key="2">
    <citation type="submission" date="2022-10" db="EMBL/GenBank/DDBJ databases">
        <authorList>
            <consortium name="ENA_rothamsted_submissions"/>
            <consortium name="culmorum"/>
            <person name="King R."/>
        </authorList>
    </citation>
    <scope>NUCLEOTIDE SEQUENCE</scope>
</reference>
<evidence type="ECO:0000313" key="3">
    <source>
        <dbReference type="Proteomes" id="UP001153737"/>
    </source>
</evidence>
<accession>A0A9P0DGX0</accession>
<keyword evidence="1" id="KW-0175">Coiled coil</keyword>